<comment type="caution">
    <text evidence="3">The sequence shown here is derived from an EMBL/GenBank/DDBJ whole genome shotgun (WGS) entry which is preliminary data.</text>
</comment>
<dbReference type="SUPFAM" id="SSF48179">
    <property type="entry name" value="6-phosphogluconate dehydrogenase C-terminal domain-like"/>
    <property type="match status" value="1"/>
</dbReference>
<organism evidence="3 4">
    <name type="scientific">Sinomicrobium pectinilyticum</name>
    <dbReference type="NCBI Taxonomy" id="1084421"/>
    <lineage>
        <taxon>Bacteria</taxon>
        <taxon>Pseudomonadati</taxon>
        <taxon>Bacteroidota</taxon>
        <taxon>Flavobacteriia</taxon>
        <taxon>Flavobacteriales</taxon>
        <taxon>Flavobacteriaceae</taxon>
        <taxon>Sinomicrobium</taxon>
    </lineage>
</organism>
<dbReference type="InterPro" id="IPR018931">
    <property type="entry name" value="DUF2520"/>
</dbReference>
<dbReference type="InterPro" id="IPR037108">
    <property type="entry name" value="TM1727-like_C_sf"/>
</dbReference>
<reference evidence="3 4" key="1">
    <citation type="submission" date="2018-10" db="EMBL/GenBank/DDBJ databases">
        <title>Sinomicrobium pectinilyticum sp. nov., a pectinase-producing bacterium isolated from alkaline and saline soil, and emended description of the genus Sinomicrobium.</title>
        <authorList>
            <person name="Cheng B."/>
            <person name="Li C."/>
            <person name="Lai Q."/>
            <person name="Du M."/>
            <person name="Shao Z."/>
            <person name="Xu P."/>
            <person name="Yang C."/>
        </authorList>
    </citation>
    <scope>NUCLEOTIDE SEQUENCE [LARGE SCALE GENOMIC DNA]</scope>
    <source>
        <strain evidence="3 4">5DNS001</strain>
    </source>
</reference>
<dbReference type="InterPro" id="IPR008927">
    <property type="entry name" value="6-PGluconate_DH-like_C_sf"/>
</dbReference>
<keyword evidence="4" id="KW-1185">Reference proteome</keyword>
<dbReference type="PANTHER" id="PTHR40459">
    <property type="entry name" value="CONSERVED HYPOTHETICAL ALANINE AND LEUCINE RICH PROTEIN"/>
    <property type="match status" value="1"/>
</dbReference>
<dbReference type="AlphaFoldDB" id="A0A3N0EJQ7"/>
<dbReference type="RefSeq" id="WP_123215700.1">
    <property type="nucleotide sequence ID" value="NZ_RJTM01000064.1"/>
</dbReference>
<dbReference type="InterPro" id="IPR036291">
    <property type="entry name" value="NAD(P)-bd_dom_sf"/>
</dbReference>
<accession>A0A3N0EJQ7</accession>
<evidence type="ECO:0000313" key="4">
    <source>
        <dbReference type="Proteomes" id="UP000267469"/>
    </source>
</evidence>
<dbReference type="Gene3D" id="1.10.1040.20">
    <property type="entry name" value="ProC-like, C-terminal domain"/>
    <property type="match status" value="1"/>
</dbReference>
<evidence type="ECO:0000313" key="3">
    <source>
        <dbReference type="EMBL" id="RNL88071.1"/>
    </source>
</evidence>
<dbReference type="Gene3D" id="3.40.50.720">
    <property type="entry name" value="NAD(P)-binding Rossmann-like Domain"/>
    <property type="match status" value="1"/>
</dbReference>
<protein>
    <submittedName>
        <fullName evidence="3">DUF2520 domain-containing protein</fullName>
    </submittedName>
</protein>
<dbReference type="Pfam" id="PF10728">
    <property type="entry name" value="DUF2520"/>
    <property type="match status" value="1"/>
</dbReference>
<feature type="domain" description="Putative oxidoreductase/dehydrogenase Rossmann-like" evidence="1">
    <location>
        <begin position="3"/>
        <end position="100"/>
    </location>
</feature>
<dbReference type="PANTHER" id="PTHR40459:SF1">
    <property type="entry name" value="CONSERVED HYPOTHETICAL ALANINE AND LEUCINE RICH PROTEIN"/>
    <property type="match status" value="1"/>
</dbReference>
<name>A0A3N0EJQ7_SINP1</name>
<sequence length="246" mass="27592">MTKVIIIGSGNVATHLIKAFYKSSKVQVIQLFNRSATSTEGIPVTNSYDELLNADLYIIAVSDDSISEVSHKLPFKGRLVVHTSGSVALDELAPENRRGVFYPLQSFSRNKDISFAGIPLCIEAGNDEDRKLLEYVAHSISRKVYRVNSEQRRSLHLAAVFVNNFVNHLYAIGNDICKKNDLSFDLLKPLIAETAEKIENMSPAEAQTGPAKRHDETTVQKHLDQLNTYPTYKKIYETLTKSIQKH</sequence>
<feature type="domain" description="DUF2520" evidence="2">
    <location>
        <begin position="118"/>
        <end position="243"/>
    </location>
</feature>
<dbReference type="Pfam" id="PF10727">
    <property type="entry name" value="Rossmann-like"/>
    <property type="match status" value="1"/>
</dbReference>
<dbReference type="SUPFAM" id="SSF51735">
    <property type="entry name" value="NAD(P)-binding Rossmann-fold domains"/>
    <property type="match status" value="1"/>
</dbReference>
<dbReference type="InterPro" id="IPR019665">
    <property type="entry name" value="OxRdtase/DH_put_Rossmann_dom"/>
</dbReference>
<dbReference type="EMBL" id="RJTM01000064">
    <property type="protein sequence ID" value="RNL88071.1"/>
    <property type="molecule type" value="Genomic_DNA"/>
</dbReference>
<dbReference type="Proteomes" id="UP000267469">
    <property type="component" value="Unassembled WGS sequence"/>
</dbReference>
<dbReference type="OrthoDB" id="9810755at2"/>
<evidence type="ECO:0000259" key="2">
    <source>
        <dbReference type="Pfam" id="PF10728"/>
    </source>
</evidence>
<gene>
    <name evidence="3" type="ORF">ED312_09130</name>
</gene>
<evidence type="ECO:0000259" key="1">
    <source>
        <dbReference type="Pfam" id="PF10727"/>
    </source>
</evidence>
<proteinExistence type="predicted"/>